<sequence>MTPRLQTLMSMVVLGFGCMIMCLSCCPAVVHAVQGLMKITYKYEGHFPESFDWDKSHRRFLVGSTAKGSLIAVSVVDEFVEVKDFVEDPDYAGKAAVLGVCVDSIRNRVVVAVHNINYSKPPFNAVAAYDLDSKKRILFARLDGIRAGESVINDVAVDAEGNIFATNTLGNYIWKINLQGEASVFVESPVFSFPSVVVSAKIAAVGLNGIVYHTGGYLLVGQSNTGSLFKVDLSTKEVHLTLKESLKAADGMAIRKGGSLVVVSADKMWLLTSKSDWMTATIEEELSLNASSFATAVIDKDGYHSFILHSYLTEAGEGSDRDLFEIEEKQFIKDTEDDAVWLIVIIVLFVVIITAWRFQMAHFYKQYRKKQV</sequence>
<keyword evidence="2" id="KW-1185">Reference proteome</keyword>
<evidence type="ECO:0000313" key="1">
    <source>
        <dbReference type="EMBL" id="KAJ7528379.1"/>
    </source>
</evidence>
<protein>
    <submittedName>
        <fullName evidence="1">Uncharacterized protein</fullName>
    </submittedName>
</protein>
<comment type="caution">
    <text evidence="1">The sequence shown here is derived from an EMBL/GenBank/DDBJ whole genome shotgun (WGS) entry which is preliminary data.</text>
</comment>
<name>A0ACC2BF13_DIPCM</name>
<dbReference type="Proteomes" id="UP001162992">
    <property type="component" value="Chromosome 15"/>
</dbReference>
<gene>
    <name evidence="1" type="ORF">O6H91_15G001000</name>
</gene>
<organism evidence="1 2">
    <name type="scientific">Diphasiastrum complanatum</name>
    <name type="common">Issler's clubmoss</name>
    <name type="synonym">Lycopodium complanatum</name>
    <dbReference type="NCBI Taxonomy" id="34168"/>
    <lineage>
        <taxon>Eukaryota</taxon>
        <taxon>Viridiplantae</taxon>
        <taxon>Streptophyta</taxon>
        <taxon>Embryophyta</taxon>
        <taxon>Tracheophyta</taxon>
        <taxon>Lycopodiopsida</taxon>
        <taxon>Lycopodiales</taxon>
        <taxon>Lycopodiaceae</taxon>
        <taxon>Lycopodioideae</taxon>
        <taxon>Diphasiastrum</taxon>
    </lineage>
</organism>
<evidence type="ECO:0000313" key="2">
    <source>
        <dbReference type="Proteomes" id="UP001162992"/>
    </source>
</evidence>
<reference evidence="2" key="1">
    <citation type="journal article" date="2024" name="Proc. Natl. Acad. Sci. U.S.A.">
        <title>Extraordinary preservation of gene collinearity over three hundred million years revealed in homosporous lycophytes.</title>
        <authorList>
            <person name="Li C."/>
            <person name="Wickell D."/>
            <person name="Kuo L.Y."/>
            <person name="Chen X."/>
            <person name="Nie B."/>
            <person name="Liao X."/>
            <person name="Peng D."/>
            <person name="Ji J."/>
            <person name="Jenkins J."/>
            <person name="Williams M."/>
            <person name="Shu S."/>
            <person name="Plott C."/>
            <person name="Barry K."/>
            <person name="Rajasekar S."/>
            <person name="Grimwood J."/>
            <person name="Han X."/>
            <person name="Sun S."/>
            <person name="Hou Z."/>
            <person name="He W."/>
            <person name="Dai G."/>
            <person name="Sun C."/>
            <person name="Schmutz J."/>
            <person name="Leebens-Mack J.H."/>
            <person name="Li F.W."/>
            <person name="Wang L."/>
        </authorList>
    </citation>
    <scope>NUCLEOTIDE SEQUENCE [LARGE SCALE GENOMIC DNA]</scope>
    <source>
        <strain evidence="2">cv. PW_Plant_1</strain>
    </source>
</reference>
<proteinExistence type="predicted"/>
<dbReference type="EMBL" id="CM055106">
    <property type="protein sequence ID" value="KAJ7528379.1"/>
    <property type="molecule type" value="Genomic_DNA"/>
</dbReference>
<accession>A0ACC2BF13</accession>